<dbReference type="InterPro" id="IPR016186">
    <property type="entry name" value="C-type_lectin-like/link_sf"/>
</dbReference>
<accession>A0AAE0SHW1</accession>
<organism evidence="4 5">
    <name type="scientific">Potamilus streckersoni</name>
    <dbReference type="NCBI Taxonomy" id="2493646"/>
    <lineage>
        <taxon>Eukaryota</taxon>
        <taxon>Metazoa</taxon>
        <taxon>Spiralia</taxon>
        <taxon>Lophotrochozoa</taxon>
        <taxon>Mollusca</taxon>
        <taxon>Bivalvia</taxon>
        <taxon>Autobranchia</taxon>
        <taxon>Heteroconchia</taxon>
        <taxon>Palaeoheterodonta</taxon>
        <taxon>Unionida</taxon>
        <taxon>Unionoidea</taxon>
        <taxon>Unionidae</taxon>
        <taxon>Ambleminae</taxon>
        <taxon>Lampsilini</taxon>
        <taxon>Potamilus</taxon>
    </lineage>
</organism>
<comment type="caution">
    <text evidence="4">The sequence shown here is derived from an EMBL/GenBank/DDBJ whole genome shotgun (WGS) entry which is preliminary data.</text>
</comment>
<evidence type="ECO:0000313" key="5">
    <source>
        <dbReference type="Proteomes" id="UP001195483"/>
    </source>
</evidence>
<feature type="chain" id="PRO_5042113900" description="C-type lectin domain-containing protein" evidence="2">
    <location>
        <begin position="23"/>
        <end position="404"/>
    </location>
</feature>
<reference evidence="4" key="2">
    <citation type="journal article" date="2021" name="Genome Biol. Evol.">
        <title>Developing a high-quality reference genome for a parasitic bivalve with doubly uniparental inheritance (Bivalvia: Unionida).</title>
        <authorList>
            <person name="Smith C.H."/>
        </authorList>
    </citation>
    <scope>NUCLEOTIDE SEQUENCE</scope>
    <source>
        <strain evidence="4">CHS0354</strain>
        <tissue evidence="4">Mantle</tissue>
    </source>
</reference>
<feature type="signal peptide" evidence="2">
    <location>
        <begin position="1"/>
        <end position="22"/>
    </location>
</feature>
<keyword evidence="1" id="KW-0812">Transmembrane</keyword>
<proteinExistence type="predicted"/>
<evidence type="ECO:0000256" key="2">
    <source>
        <dbReference type="SAM" id="SignalP"/>
    </source>
</evidence>
<dbReference type="InterPro" id="IPR002889">
    <property type="entry name" value="WSC_carb-bd"/>
</dbReference>
<dbReference type="CDD" id="cd00037">
    <property type="entry name" value="CLECT"/>
    <property type="match status" value="2"/>
</dbReference>
<evidence type="ECO:0000313" key="4">
    <source>
        <dbReference type="EMBL" id="KAK3592235.1"/>
    </source>
</evidence>
<keyword evidence="1" id="KW-1133">Transmembrane helix</keyword>
<dbReference type="AlphaFoldDB" id="A0AAE0SHW1"/>
<dbReference type="Proteomes" id="UP001195483">
    <property type="component" value="Unassembled WGS sequence"/>
</dbReference>
<dbReference type="EMBL" id="JAEAOA010000346">
    <property type="protein sequence ID" value="KAK3592235.1"/>
    <property type="molecule type" value="Genomic_DNA"/>
</dbReference>
<dbReference type="SUPFAM" id="SSF56436">
    <property type="entry name" value="C-type lectin-like"/>
    <property type="match status" value="2"/>
</dbReference>
<keyword evidence="1" id="KW-0472">Membrane</keyword>
<dbReference type="InterPro" id="IPR001304">
    <property type="entry name" value="C-type_lectin-like"/>
</dbReference>
<evidence type="ECO:0000256" key="1">
    <source>
        <dbReference type="SAM" id="Phobius"/>
    </source>
</evidence>
<evidence type="ECO:0000259" key="3">
    <source>
        <dbReference type="PROSITE" id="PS50041"/>
    </source>
</evidence>
<dbReference type="Pfam" id="PF01822">
    <property type="entry name" value="WSC"/>
    <property type="match status" value="1"/>
</dbReference>
<keyword evidence="2" id="KW-0732">Signal</keyword>
<dbReference type="Gene3D" id="3.10.100.10">
    <property type="entry name" value="Mannose-Binding Protein A, subunit A"/>
    <property type="match status" value="2"/>
</dbReference>
<dbReference type="InterPro" id="IPR016187">
    <property type="entry name" value="CTDL_fold"/>
</dbReference>
<sequence>MHLIQTAFLFVALFASFTGSSGDLRFTISKEAATWEQAYRQCLLENGTLAIINSEALRNKFNIDIQTRPQEPLWVGRFVGYTSFTWIHGCYGNNSLPARKTFVLPDNYLVSCQYACTGSLYIGMQGDNCYCFDDIPRRTPLVPGINCQSSCPGEVALAQQSGITNTNYLSQCGKTDLLNSVSVYKRASPLEVDFIQRSPDIGECLYYSIAVAKWYAGPCTERQLFTCDTNVCNLSPDECKLESNLKHTWFEARQKCEGNGGYLSIVNKTTNSYFKNKNPSSTDVFFWTGLHRKEVEMWSHDAVQQNIVKSDRCVFIYKDQQTGKWEYNIEYCNTAYRYVCIMDFKMTTVNPLQTTAKPLPTVDQDAIAINITGGVEGVFGGGHHSWFTILTTLFAVLLSAIIWV</sequence>
<feature type="domain" description="C-type lectin" evidence="3">
    <location>
        <begin position="235"/>
        <end position="341"/>
    </location>
</feature>
<feature type="transmembrane region" description="Helical" evidence="1">
    <location>
        <begin position="385"/>
        <end position="403"/>
    </location>
</feature>
<dbReference type="PROSITE" id="PS50041">
    <property type="entry name" value="C_TYPE_LECTIN_2"/>
    <property type="match status" value="1"/>
</dbReference>
<name>A0AAE0SHW1_9BIVA</name>
<reference evidence="4" key="1">
    <citation type="journal article" date="2021" name="Genome Biol. Evol.">
        <title>A High-Quality Reference Genome for a Parasitic Bivalve with Doubly Uniparental Inheritance (Bivalvia: Unionida).</title>
        <authorList>
            <person name="Smith C.H."/>
        </authorList>
    </citation>
    <scope>NUCLEOTIDE SEQUENCE</scope>
    <source>
        <strain evidence="4">CHS0354</strain>
    </source>
</reference>
<gene>
    <name evidence="4" type="ORF">CHS0354_004690</name>
</gene>
<keyword evidence="5" id="KW-1185">Reference proteome</keyword>
<reference evidence="4" key="3">
    <citation type="submission" date="2023-05" db="EMBL/GenBank/DDBJ databases">
        <authorList>
            <person name="Smith C.H."/>
        </authorList>
    </citation>
    <scope>NUCLEOTIDE SEQUENCE</scope>
    <source>
        <strain evidence="4">CHS0354</strain>
        <tissue evidence="4">Mantle</tissue>
    </source>
</reference>
<protein>
    <recommendedName>
        <fullName evidence="3">C-type lectin domain-containing protein</fullName>
    </recommendedName>
</protein>
<dbReference type="Pfam" id="PF00059">
    <property type="entry name" value="Lectin_C"/>
    <property type="match status" value="1"/>
</dbReference>